<dbReference type="Gene3D" id="3.30.70.330">
    <property type="match status" value="1"/>
</dbReference>
<dbReference type="SUPFAM" id="SSF54928">
    <property type="entry name" value="RNA-binding domain, RBD"/>
    <property type="match status" value="1"/>
</dbReference>
<dbReference type="PROSITE" id="PS50102">
    <property type="entry name" value="RRM"/>
    <property type="match status" value="1"/>
</dbReference>
<proteinExistence type="predicted"/>
<dbReference type="Proteomes" id="UP000276133">
    <property type="component" value="Unassembled WGS sequence"/>
</dbReference>
<reference evidence="5 6" key="1">
    <citation type="journal article" date="2018" name="Sci. Rep.">
        <title>Genomic signatures of local adaptation to the degree of environmental predictability in rotifers.</title>
        <authorList>
            <person name="Franch-Gras L."/>
            <person name="Hahn C."/>
            <person name="Garcia-Roger E.M."/>
            <person name="Carmona M.J."/>
            <person name="Serra M."/>
            <person name="Gomez A."/>
        </authorList>
    </citation>
    <scope>NUCLEOTIDE SEQUENCE [LARGE SCALE GENOMIC DNA]</scope>
    <source>
        <strain evidence="5">HYR1</strain>
    </source>
</reference>
<dbReference type="Pfam" id="PF00076">
    <property type="entry name" value="RRM_1"/>
    <property type="match status" value="1"/>
</dbReference>
<protein>
    <submittedName>
        <fullName evidence="5">THO complex subunit 4</fullName>
    </submittedName>
</protein>
<feature type="domain" description="RRM" evidence="4">
    <location>
        <begin position="79"/>
        <end position="156"/>
    </location>
</feature>
<dbReference type="EMBL" id="REGN01003643">
    <property type="protein sequence ID" value="RNA21552.1"/>
    <property type="molecule type" value="Genomic_DNA"/>
</dbReference>
<dbReference type="AlphaFoldDB" id="A0A3M7RD90"/>
<gene>
    <name evidence="5" type="ORF">BpHYR1_045754</name>
</gene>
<evidence type="ECO:0000313" key="6">
    <source>
        <dbReference type="Proteomes" id="UP000276133"/>
    </source>
</evidence>
<dbReference type="GO" id="GO:0006406">
    <property type="term" value="P:mRNA export from nucleus"/>
    <property type="evidence" value="ECO:0007669"/>
    <property type="project" value="TreeGrafter"/>
</dbReference>
<dbReference type="OrthoDB" id="1049195at2759"/>
<sequence>MDKSLDEYAKENQIGARRGRRFRINGPNKNNNNNNKAPNPRRFGAGVQKRRPRAGPLNSSRNQFGVKRANAIAPGTGLTKLIISNLDFGVTDGDIKGLFGEFGKIRKAAVHYDRTGRSLGTADVLYARKADAIRALRHYNGVSLDGRPMNIQLTTSLSVAVARNGRRPQRRGGPGNNKFRKGPKGNQTAADLDADLDAHNAKMQTD</sequence>
<dbReference type="InterPro" id="IPR012677">
    <property type="entry name" value="Nucleotide-bd_a/b_plait_sf"/>
</dbReference>
<keyword evidence="6" id="KW-1185">Reference proteome</keyword>
<evidence type="ECO:0000313" key="5">
    <source>
        <dbReference type="EMBL" id="RNA21552.1"/>
    </source>
</evidence>
<dbReference type="InterPro" id="IPR000504">
    <property type="entry name" value="RRM_dom"/>
</dbReference>
<dbReference type="STRING" id="10195.A0A3M7RD90"/>
<evidence type="ECO:0000256" key="3">
    <source>
        <dbReference type="SAM" id="MobiDB-lite"/>
    </source>
</evidence>
<dbReference type="CDD" id="cd12680">
    <property type="entry name" value="RRM_THOC4"/>
    <property type="match status" value="1"/>
</dbReference>
<feature type="compositionally biased region" description="Basic and acidic residues" evidence="3">
    <location>
        <begin position="1"/>
        <end position="10"/>
    </location>
</feature>
<name>A0A3M7RD90_BRAPC</name>
<evidence type="ECO:0000259" key="4">
    <source>
        <dbReference type="PROSITE" id="PS50102"/>
    </source>
</evidence>
<keyword evidence="1 2" id="KW-0694">RNA-binding</keyword>
<dbReference type="GO" id="GO:0003729">
    <property type="term" value="F:mRNA binding"/>
    <property type="evidence" value="ECO:0007669"/>
    <property type="project" value="TreeGrafter"/>
</dbReference>
<dbReference type="PANTHER" id="PTHR19965:SF82">
    <property type="entry name" value="THO COMPLEX SUBUNIT 4"/>
    <property type="match status" value="1"/>
</dbReference>
<feature type="compositionally biased region" description="Basic and acidic residues" evidence="3">
    <location>
        <begin position="196"/>
        <end position="206"/>
    </location>
</feature>
<feature type="region of interest" description="Disordered" evidence="3">
    <location>
        <begin position="1"/>
        <end position="61"/>
    </location>
</feature>
<dbReference type="InterPro" id="IPR051229">
    <property type="entry name" value="ALYREF_mRNA_export"/>
</dbReference>
<evidence type="ECO:0000256" key="1">
    <source>
        <dbReference type="ARBA" id="ARBA00022884"/>
    </source>
</evidence>
<comment type="caution">
    <text evidence="5">The sequence shown here is derived from an EMBL/GenBank/DDBJ whole genome shotgun (WGS) entry which is preliminary data.</text>
</comment>
<evidence type="ECO:0000256" key="2">
    <source>
        <dbReference type="PROSITE-ProRule" id="PRU00176"/>
    </source>
</evidence>
<dbReference type="PANTHER" id="PTHR19965">
    <property type="entry name" value="RNA AND EXPORT FACTOR BINDING PROTEIN"/>
    <property type="match status" value="1"/>
</dbReference>
<dbReference type="InterPro" id="IPR035979">
    <property type="entry name" value="RBD_domain_sf"/>
</dbReference>
<accession>A0A3M7RD90</accession>
<feature type="region of interest" description="Disordered" evidence="3">
    <location>
        <begin position="164"/>
        <end position="206"/>
    </location>
</feature>
<dbReference type="SMART" id="SM00360">
    <property type="entry name" value="RRM"/>
    <property type="match status" value="1"/>
</dbReference>
<feature type="compositionally biased region" description="Low complexity" evidence="3">
    <location>
        <begin position="25"/>
        <end position="40"/>
    </location>
</feature>
<dbReference type="GO" id="GO:0005634">
    <property type="term" value="C:nucleus"/>
    <property type="evidence" value="ECO:0007669"/>
    <property type="project" value="TreeGrafter"/>
</dbReference>
<organism evidence="5 6">
    <name type="scientific">Brachionus plicatilis</name>
    <name type="common">Marine rotifer</name>
    <name type="synonym">Brachionus muelleri</name>
    <dbReference type="NCBI Taxonomy" id="10195"/>
    <lineage>
        <taxon>Eukaryota</taxon>
        <taxon>Metazoa</taxon>
        <taxon>Spiralia</taxon>
        <taxon>Gnathifera</taxon>
        <taxon>Rotifera</taxon>
        <taxon>Eurotatoria</taxon>
        <taxon>Monogononta</taxon>
        <taxon>Pseudotrocha</taxon>
        <taxon>Ploima</taxon>
        <taxon>Brachionidae</taxon>
        <taxon>Brachionus</taxon>
    </lineage>
</organism>